<feature type="region of interest" description="Disordered" evidence="1">
    <location>
        <begin position="436"/>
        <end position="469"/>
    </location>
</feature>
<gene>
    <name evidence="3" type="ORF">PUW23_26390</name>
</gene>
<dbReference type="EMBL" id="CP118103">
    <property type="protein sequence ID" value="WDH85498.1"/>
    <property type="molecule type" value="Genomic_DNA"/>
</dbReference>
<dbReference type="Proteomes" id="UP001220962">
    <property type="component" value="Plasmid unnamed2"/>
</dbReference>
<dbReference type="InterPro" id="IPR036388">
    <property type="entry name" value="WH-like_DNA-bd_sf"/>
</dbReference>
<evidence type="ECO:0000256" key="1">
    <source>
        <dbReference type="SAM" id="MobiDB-lite"/>
    </source>
</evidence>
<dbReference type="Gene3D" id="1.10.10.10">
    <property type="entry name" value="Winged helix-like DNA-binding domain superfamily/Winged helix DNA-binding domain"/>
    <property type="match status" value="1"/>
</dbReference>
<reference evidence="3" key="1">
    <citation type="submission" date="2023-02" db="EMBL/GenBank/DDBJ databases">
        <title>Pathogen: clinical or host-associated sample.</title>
        <authorList>
            <person name="Hergert J."/>
            <person name="Casey R."/>
            <person name="Wagner J."/>
            <person name="Young E.L."/>
            <person name="Oakeson K.F."/>
        </authorList>
    </citation>
    <scope>NUCLEOTIDE SEQUENCE</scope>
    <source>
        <strain evidence="3">2022CK-00830</strain>
        <plasmid evidence="3">unnamed2</plasmid>
    </source>
</reference>
<protein>
    <submittedName>
        <fullName evidence="3">DNA translocase FtsK</fullName>
    </submittedName>
</protein>
<keyword evidence="3" id="KW-0614">Plasmid</keyword>
<dbReference type="InterPro" id="IPR018541">
    <property type="entry name" value="Ftsk_gamma"/>
</dbReference>
<dbReference type="SUPFAM" id="SSF46785">
    <property type="entry name" value="Winged helix' DNA-binding domain"/>
    <property type="match status" value="1"/>
</dbReference>
<name>A0AAX3N783_9BACL</name>
<geneLocation type="plasmid" evidence="3 4">
    <name>unnamed2</name>
</geneLocation>
<dbReference type="InterPro" id="IPR024234">
    <property type="entry name" value="DUF3801"/>
</dbReference>
<proteinExistence type="predicted"/>
<accession>A0AAX3N783</accession>
<dbReference type="RefSeq" id="WP_047914414.1">
    <property type="nucleotide sequence ID" value="NZ_CP118103.1"/>
</dbReference>
<sequence length="469" mass="53131">MSDIGGDVSTIVTRMASDFSRETAKMTNESIKQMLIFLINKAREQGDKPGEKSLKKLLASKDEIKLFDLDKSRLKEFAEKAKRYQIAYAVVEDEGRHSVFYKQSDEVRVKSIIENLINKELTPTDRADKQPERALPYQVVGESSIRVPNAVLDMDIKFHRELAAKEGINLSDLQVNNARLENEKAVRDSADTPNNGKSKYDVVGDSEIKVNDAVLDMNVGFQRELAEREGIDTSSFTDPQKNMADERYLQAVDLAREAGEIAIPKLQSELNVGYGEARSLIDRMESEGLVSQYDGSKPQIYIGGQAKEAELQAEPQKEAPDTIPDFLKQREGRQSEASEPEPEQQMLYERLEGNKIKVPHVTLDMNNPQHRELAESYGIKVNEIDFKRETSDLTIEKEEVKGRESLTERLGATGKGPVQDDRATMVRDMLHRVNTRMNLDERRQQIRPLVEAQKQAPPTKNRNREKGGR</sequence>
<dbReference type="SMART" id="SM00843">
    <property type="entry name" value="Ftsk_gamma"/>
    <property type="match status" value="1"/>
</dbReference>
<evidence type="ECO:0000259" key="2">
    <source>
        <dbReference type="SMART" id="SM00843"/>
    </source>
</evidence>
<evidence type="ECO:0000313" key="3">
    <source>
        <dbReference type="EMBL" id="WDH85498.1"/>
    </source>
</evidence>
<organism evidence="3 4">
    <name type="scientific">Paenibacillus urinalis</name>
    <dbReference type="NCBI Taxonomy" id="521520"/>
    <lineage>
        <taxon>Bacteria</taxon>
        <taxon>Bacillati</taxon>
        <taxon>Bacillota</taxon>
        <taxon>Bacilli</taxon>
        <taxon>Bacillales</taxon>
        <taxon>Paenibacillaceae</taxon>
        <taxon>Paenibacillus</taxon>
    </lineage>
</organism>
<dbReference type="AlphaFoldDB" id="A0AAX3N783"/>
<dbReference type="Pfam" id="PF12687">
    <property type="entry name" value="DUF3801"/>
    <property type="match status" value="1"/>
</dbReference>
<evidence type="ECO:0000313" key="4">
    <source>
        <dbReference type="Proteomes" id="UP001220962"/>
    </source>
</evidence>
<dbReference type="InterPro" id="IPR036390">
    <property type="entry name" value="WH_DNA-bd_sf"/>
</dbReference>
<feature type="domain" description="FtsK gamma" evidence="2">
    <location>
        <begin position="241"/>
        <end position="305"/>
    </location>
</feature>
<dbReference type="Pfam" id="PF09397">
    <property type="entry name" value="FtsK_gamma"/>
    <property type="match status" value="1"/>
</dbReference>